<dbReference type="SFLD" id="SFLDG01066">
    <property type="entry name" value="organic_radical-activating_enz"/>
    <property type="match status" value="1"/>
</dbReference>
<dbReference type="EMBL" id="CP002780">
    <property type="protein sequence ID" value="AEG58794.1"/>
    <property type="molecule type" value="Genomic_DNA"/>
</dbReference>
<comment type="cofactor">
    <cofactor evidence="1">
        <name>[4Fe-4S] cluster</name>
        <dbReference type="ChEBI" id="CHEBI:49883"/>
    </cofactor>
</comment>
<evidence type="ECO:0000313" key="13">
    <source>
        <dbReference type="Proteomes" id="UP000009234"/>
    </source>
</evidence>
<protein>
    <submittedName>
        <fullName evidence="12">Glycyl-radical enzyme activating protein family</fullName>
        <ecNumber evidence="12">1.97.1.4</ecNumber>
    </submittedName>
</protein>
<dbReference type="OrthoDB" id="9782387at2"/>
<evidence type="ECO:0000256" key="5">
    <source>
        <dbReference type="ARBA" id="ARBA00022723"/>
    </source>
</evidence>
<dbReference type="InterPro" id="IPR040074">
    <property type="entry name" value="BssD/PflA/YjjW"/>
</dbReference>
<name>F6DS32_DESRL</name>
<dbReference type="SUPFAM" id="SSF102114">
    <property type="entry name" value="Radical SAM enzymes"/>
    <property type="match status" value="1"/>
</dbReference>
<dbReference type="NCBIfam" id="NF043069">
    <property type="entry name" value="T4HPD_activ_SAM"/>
    <property type="match status" value="1"/>
</dbReference>
<keyword evidence="7" id="KW-0408">Iron</keyword>
<keyword evidence="8" id="KW-0411">Iron-sulfur</keyword>
<dbReference type="PROSITE" id="PS51379">
    <property type="entry name" value="4FE4S_FER_2"/>
    <property type="match status" value="2"/>
</dbReference>
<dbReference type="SFLD" id="SFLDS00029">
    <property type="entry name" value="Radical_SAM"/>
    <property type="match status" value="1"/>
</dbReference>
<dbReference type="RefSeq" id="WP_013840569.1">
    <property type="nucleotide sequence ID" value="NC_015589.1"/>
</dbReference>
<feature type="domain" description="4Fe-4S ferredoxin-type" evidence="10">
    <location>
        <begin position="46"/>
        <end position="75"/>
    </location>
</feature>
<dbReference type="GO" id="GO:0043365">
    <property type="term" value="F:[formate-C-acetyltransferase]-activating enzyme activity"/>
    <property type="evidence" value="ECO:0007669"/>
    <property type="project" value="UniProtKB-EC"/>
</dbReference>
<dbReference type="PROSITE" id="PS51918">
    <property type="entry name" value="RADICAL_SAM"/>
    <property type="match status" value="1"/>
</dbReference>
<keyword evidence="5" id="KW-0479">Metal-binding</keyword>
<gene>
    <name evidence="12" type="ordered locus">Desru_0508</name>
</gene>
<dbReference type="Pfam" id="PF04055">
    <property type="entry name" value="Radical_SAM"/>
    <property type="match status" value="1"/>
</dbReference>
<evidence type="ECO:0000256" key="9">
    <source>
        <dbReference type="ARBA" id="ARBA00047365"/>
    </source>
</evidence>
<dbReference type="HOGENOM" id="CLU_058969_0_0_9"/>
<dbReference type="InterPro" id="IPR007197">
    <property type="entry name" value="rSAM"/>
</dbReference>
<dbReference type="Proteomes" id="UP000009234">
    <property type="component" value="Chromosome"/>
</dbReference>
<dbReference type="NCBIfam" id="TIGR02494">
    <property type="entry name" value="PFLE_PFLC"/>
    <property type="match status" value="1"/>
</dbReference>
<dbReference type="InterPro" id="IPR050014">
    <property type="entry name" value="T4HPD_activ_SAM"/>
</dbReference>
<feature type="domain" description="4Fe-4S ferredoxin-type" evidence="10">
    <location>
        <begin position="80"/>
        <end position="104"/>
    </location>
</feature>
<dbReference type="AlphaFoldDB" id="F6DS32"/>
<feature type="domain" description="Radical SAM core" evidence="11">
    <location>
        <begin position="15"/>
        <end position="295"/>
    </location>
</feature>
<dbReference type="GO" id="GO:0051539">
    <property type="term" value="F:4 iron, 4 sulfur cluster binding"/>
    <property type="evidence" value="ECO:0007669"/>
    <property type="project" value="UniProtKB-KW"/>
</dbReference>
<comment type="similarity">
    <text evidence="2">Belongs to the organic radical-activating enzymes family.</text>
</comment>
<evidence type="ECO:0000256" key="3">
    <source>
        <dbReference type="ARBA" id="ARBA00022485"/>
    </source>
</evidence>
<dbReference type="Pfam" id="PF13353">
    <property type="entry name" value="Fer4_12"/>
    <property type="match status" value="1"/>
</dbReference>
<keyword evidence="13" id="KW-1185">Reference proteome</keyword>
<dbReference type="InterPro" id="IPR012839">
    <property type="entry name" value="Organic_radical_activase"/>
</dbReference>
<dbReference type="PROSITE" id="PS01087">
    <property type="entry name" value="RADICAL_ACTIVATING"/>
    <property type="match status" value="1"/>
</dbReference>
<dbReference type="eggNOG" id="COG1180">
    <property type="taxonomic scope" value="Bacteria"/>
</dbReference>
<dbReference type="InterPro" id="IPR034457">
    <property type="entry name" value="Organic_radical-activating"/>
</dbReference>
<dbReference type="PIRSF" id="PIRSF000371">
    <property type="entry name" value="PFL_act_enz"/>
    <property type="match status" value="1"/>
</dbReference>
<evidence type="ECO:0000256" key="4">
    <source>
        <dbReference type="ARBA" id="ARBA00022691"/>
    </source>
</evidence>
<dbReference type="SFLD" id="SFLDG01118">
    <property type="entry name" value="activating_enzymes__group_2"/>
    <property type="match status" value="1"/>
</dbReference>
<keyword evidence="4" id="KW-0949">S-adenosyl-L-methionine</keyword>
<evidence type="ECO:0000256" key="7">
    <source>
        <dbReference type="ARBA" id="ARBA00023004"/>
    </source>
</evidence>
<dbReference type="EC" id="1.97.1.4" evidence="12"/>
<evidence type="ECO:0000313" key="12">
    <source>
        <dbReference type="EMBL" id="AEG58794.1"/>
    </source>
</evidence>
<evidence type="ECO:0000256" key="6">
    <source>
        <dbReference type="ARBA" id="ARBA00023002"/>
    </source>
</evidence>
<dbReference type="InterPro" id="IPR017896">
    <property type="entry name" value="4Fe4S_Fe-S-bd"/>
</dbReference>
<dbReference type="InterPro" id="IPR058240">
    <property type="entry name" value="rSAM_sf"/>
</dbReference>
<evidence type="ECO:0000259" key="11">
    <source>
        <dbReference type="PROSITE" id="PS51918"/>
    </source>
</evidence>
<dbReference type="KEGG" id="dru:Desru_0508"/>
<evidence type="ECO:0000259" key="10">
    <source>
        <dbReference type="PROSITE" id="PS51379"/>
    </source>
</evidence>
<evidence type="ECO:0000256" key="8">
    <source>
        <dbReference type="ARBA" id="ARBA00023014"/>
    </source>
</evidence>
<dbReference type="Gene3D" id="3.80.30.10">
    <property type="entry name" value="pyruvate-formate lyase- activating enzyme"/>
    <property type="match status" value="1"/>
</dbReference>
<dbReference type="InterPro" id="IPR001989">
    <property type="entry name" value="Radical_activat_CS"/>
</dbReference>
<organism evidence="12 13">
    <name type="scientific">Desulforamulus ruminis (strain ATCC 23193 / DSM 2154 / NCIMB 8452 / DL)</name>
    <name type="common">Desulfotomaculum ruminis</name>
    <dbReference type="NCBI Taxonomy" id="696281"/>
    <lineage>
        <taxon>Bacteria</taxon>
        <taxon>Bacillati</taxon>
        <taxon>Bacillota</taxon>
        <taxon>Clostridia</taxon>
        <taxon>Eubacteriales</taxon>
        <taxon>Peptococcaceae</taxon>
        <taxon>Desulforamulus</taxon>
    </lineage>
</organism>
<dbReference type="Gene3D" id="3.30.70.20">
    <property type="match status" value="1"/>
</dbReference>
<keyword evidence="3" id="KW-0004">4Fe-4S</keyword>
<dbReference type="PANTHER" id="PTHR30352">
    <property type="entry name" value="PYRUVATE FORMATE-LYASE-ACTIVATING ENZYME"/>
    <property type="match status" value="1"/>
</dbReference>
<comment type="catalytic activity">
    <reaction evidence="9">
        <text>glycyl-[protein] + reduced [flavodoxin] + S-adenosyl-L-methionine = glycin-2-yl radical-[protein] + semiquinone [flavodoxin] + 5'-deoxyadenosine + L-methionine + H(+)</text>
        <dbReference type="Rhea" id="RHEA:61976"/>
        <dbReference type="Rhea" id="RHEA-COMP:10622"/>
        <dbReference type="Rhea" id="RHEA-COMP:14480"/>
        <dbReference type="Rhea" id="RHEA-COMP:15993"/>
        <dbReference type="Rhea" id="RHEA-COMP:15994"/>
        <dbReference type="ChEBI" id="CHEBI:15378"/>
        <dbReference type="ChEBI" id="CHEBI:17319"/>
        <dbReference type="ChEBI" id="CHEBI:29947"/>
        <dbReference type="ChEBI" id="CHEBI:32722"/>
        <dbReference type="ChEBI" id="CHEBI:57618"/>
        <dbReference type="ChEBI" id="CHEBI:57844"/>
        <dbReference type="ChEBI" id="CHEBI:59789"/>
        <dbReference type="ChEBI" id="CHEBI:140311"/>
    </reaction>
</comment>
<dbReference type="GO" id="GO:0046872">
    <property type="term" value="F:metal ion binding"/>
    <property type="evidence" value="ECO:0007669"/>
    <property type="project" value="UniProtKB-KW"/>
</dbReference>
<dbReference type="STRING" id="696281.Desru_0508"/>
<accession>F6DS32</accession>
<reference evidence="13" key="1">
    <citation type="submission" date="2011-05" db="EMBL/GenBank/DDBJ databases">
        <title>Complete sequence of Desulfotomaculum ruminis DSM 2154.</title>
        <authorList>
            <person name="Lucas S."/>
            <person name="Copeland A."/>
            <person name="Lapidus A."/>
            <person name="Cheng J.-F."/>
            <person name="Goodwin L."/>
            <person name="Pitluck S."/>
            <person name="Lu M."/>
            <person name="Detter J.C."/>
            <person name="Han C."/>
            <person name="Tapia R."/>
            <person name="Land M."/>
            <person name="Hauser L."/>
            <person name="Kyrpides N."/>
            <person name="Ivanova N."/>
            <person name="Mikhailova N."/>
            <person name="Pagani I."/>
            <person name="Stams A.J.M."/>
            <person name="Plugge C.M."/>
            <person name="Muyzer G."/>
            <person name="Kuever J."/>
            <person name="Parshina S.N."/>
            <person name="Ivanova A.E."/>
            <person name="Nazina T.N."/>
            <person name="Brambilla E."/>
            <person name="Spring S."/>
            <person name="Klenk H.-P."/>
            <person name="Woyke T."/>
        </authorList>
    </citation>
    <scope>NUCLEOTIDE SEQUENCE [LARGE SCALE GENOMIC DNA]</scope>
    <source>
        <strain evidence="13">ATCC 23193 / DSM 2154 / NCIB 8452 / DL</strain>
    </source>
</reference>
<evidence type="ECO:0000256" key="2">
    <source>
        <dbReference type="ARBA" id="ARBA00009777"/>
    </source>
</evidence>
<dbReference type="PANTHER" id="PTHR30352:SF4">
    <property type="entry name" value="PYRUVATE FORMATE-LYASE 2-ACTIVATING ENZYME"/>
    <property type="match status" value="1"/>
</dbReference>
<evidence type="ECO:0000256" key="1">
    <source>
        <dbReference type="ARBA" id="ARBA00001966"/>
    </source>
</evidence>
<dbReference type="SUPFAM" id="SSF54862">
    <property type="entry name" value="4Fe-4S ferredoxins"/>
    <property type="match status" value="1"/>
</dbReference>
<proteinExistence type="inferred from homology"/>
<sequence>MKKAMIFNIQKFCIHDGPGIRTTVFFKGCPLSCLWCHNPESQNFSKEIFYHPEKCTQCGRCLAKCKQGAIRRQGEILVQDRQKCVACGECTDFCSHNTREIAGREYSLHELLAEIEKDRPFYEQSKGGVTLSGGEALCQIDFVADLVKACQKRGISVAVDTCGQVPFSSFERILDFVDIFLYDIKIMDPVLHEKYIGQSNRLILENLCRLVERGARINLRLPLIEGVNTQDENIREVIAFIKGMNLPLIHLLPYHDTGKSKYLRLNREHPGPLLKRPSDERLEQIKSLFEASQFKVKIGG</sequence>
<keyword evidence="6 12" id="KW-0560">Oxidoreductase</keyword>
<reference evidence="12 13" key="2">
    <citation type="journal article" date="2012" name="Stand. Genomic Sci.">
        <title>Complete genome sequence of the sulfate-reducing firmicute Desulfotomaculum ruminis type strain (DL(T)).</title>
        <authorList>
            <person name="Spring S."/>
            <person name="Visser M."/>
            <person name="Lu M."/>
            <person name="Copeland A."/>
            <person name="Lapidus A."/>
            <person name="Lucas S."/>
            <person name="Cheng J.F."/>
            <person name="Han C."/>
            <person name="Tapia R."/>
            <person name="Goodwin L.A."/>
            <person name="Pitluck S."/>
            <person name="Ivanova N."/>
            <person name="Land M."/>
            <person name="Hauser L."/>
            <person name="Larimer F."/>
            <person name="Rohde M."/>
            <person name="Goker M."/>
            <person name="Detter J.C."/>
            <person name="Kyrpides N.C."/>
            <person name="Woyke T."/>
            <person name="Schaap P.J."/>
            <person name="Plugge C.M."/>
            <person name="Muyzer G."/>
            <person name="Kuever J."/>
            <person name="Pereira I.A."/>
            <person name="Parshina S.N."/>
            <person name="Bernier-Latmani R."/>
            <person name="Stams A.J."/>
            <person name="Klenk H.P."/>
        </authorList>
    </citation>
    <scope>NUCLEOTIDE SEQUENCE [LARGE SCALE GENOMIC DNA]</scope>
    <source>
        <strain evidence="13">ATCC 23193 / DSM 2154 / NCIB 8452 / DL</strain>
    </source>
</reference>